<feature type="region of interest" description="Disordered" evidence="1">
    <location>
        <begin position="338"/>
        <end position="377"/>
    </location>
</feature>
<feature type="compositionally biased region" description="Basic residues" evidence="1">
    <location>
        <begin position="348"/>
        <end position="362"/>
    </location>
</feature>
<feature type="compositionally biased region" description="Polar residues" evidence="1">
    <location>
        <begin position="1"/>
        <end position="36"/>
    </location>
</feature>
<accession>A0A9P8UFD4</accession>
<feature type="compositionally biased region" description="Polar residues" evidence="1">
    <location>
        <begin position="685"/>
        <end position="696"/>
    </location>
</feature>
<evidence type="ECO:0008006" key="4">
    <source>
        <dbReference type="Google" id="ProtNLM"/>
    </source>
</evidence>
<sequence>MSTGKVLQSSAHPQPSGSANGAQIQNPHDDTSNSPAVHSGRLIYAKPQDLPSFPSVGLGPNGSAASAAATLGWSMKNSPEIWKPDSSSSASKAALLAHGHKAPDVWTPSLSSHGAQAALLAHKSAKTSESWKPTATDHGHSAATQAFKAGQVANLSTQDGANLLNRQRSLMAAKGAMAVRPRSNTAPSAKDPTYPDEANAAANALKAATAVHKAPRQLNPAHPKGGAVPFTTMNRQMFTSHPPVKLEVEEQTREEQLRAEAVAMAKKMFTTQQKMIDQTKKSQTARSGSVRHTRSTDSLSSDEDEVHPMQFSTLQDAAYKLAQQRLAKLHEDNLQNREYQEYYGQSKPQRRSTLRGKLTRRRSSSDGDLIEDQKRSQQIRTQMSIFNSKLSQVDVQKRQQDRDALMAAAQRNVQARLKGMDDEVSAKTGMAPISSSSNWEAKAHAAAQSRSENRMTHHGKIDIGAGKYMTQEEIDAIAAQKVQPTLDEINDKAEKERARQTELKLEAERKKEAHEREKAREREIAAIDKKLKDQQKQEEKDRKAEEKIAKGEKHKSLTKGLSLHRHRHEQPRGEAIEDSTAPVPEPIYDEDERVALNDVGQPVRVPAPVVPVTTENNSKATRVEIPQPEQVPRSQGSSPTDKVSPTGKVKTWFKSHFSRGSKSDDEKPQDSSQKGFVGGHALTGIESNNASTTSLDGRSASMRAIAMAGRRRTDLADDTSAPTTPIGNAADVSPMSSDSDDEFFDEARDELGTELSPPRHISDPAVKKSHSPVRDSRFHENI</sequence>
<feature type="region of interest" description="Disordered" evidence="1">
    <location>
        <begin position="491"/>
        <end position="585"/>
    </location>
</feature>
<dbReference type="EMBL" id="JAGPXC010000007">
    <property type="protein sequence ID" value="KAH6648899.1"/>
    <property type="molecule type" value="Genomic_DNA"/>
</dbReference>
<feature type="region of interest" description="Disordered" evidence="1">
    <location>
        <begin position="607"/>
        <end position="782"/>
    </location>
</feature>
<feature type="region of interest" description="Disordered" evidence="1">
    <location>
        <begin position="273"/>
        <end position="306"/>
    </location>
</feature>
<dbReference type="GeneID" id="70129435"/>
<feature type="compositionally biased region" description="Basic residues" evidence="1">
    <location>
        <begin position="556"/>
        <end position="569"/>
    </location>
</feature>
<feature type="compositionally biased region" description="Polar residues" evidence="1">
    <location>
        <begin position="632"/>
        <end position="643"/>
    </location>
</feature>
<evidence type="ECO:0000313" key="2">
    <source>
        <dbReference type="EMBL" id="KAH6648899.1"/>
    </source>
</evidence>
<name>A0A9P8UFD4_9PEZI</name>
<dbReference type="AlphaFoldDB" id="A0A9P8UFD4"/>
<gene>
    <name evidence="2" type="ORF">BKA67DRAFT_538908</name>
</gene>
<comment type="caution">
    <text evidence="2">The sequence shown here is derived from an EMBL/GenBank/DDBJ whole genome shotgun (WGS) entry which is preliminary data.</text>
</comment>
<dbReference type="RefSeq" id="XP_045955406.1">
    <property type="nucleotide sequence ID" value="XM_046100543.1"/>
</dbReference>
<dbReference type="PANTHER" id="PTHR28298">
    <property type="entry name" value="EISOSOME PROTEIN 1"/>
    <property type="match status" value="1"/>
</dbReference>
<dbReference type="CDD" id="cd22249">
    <property type="entry name" value="UDM1_RNF168_RNF169-like"/>
    <property type="match status" value="1"/>
</dbReference>
<reference evidence="2" key="1">
    <citation type="journal article" date="2021" name="Nat. Commun.">
        <title>Genetic determinants of endophytism in the Arabidopsis root mycobiome.</title>
        <authorList>
            <person name="Mesny F."/>
            <person name="Miyauchi S."/>
            <person name="Thiergart T."/>
            <person name="Pickel B."/>
            <person name="Atanasova L."/>
            <person name="Karlsson M."/>
            <person name="Huettel B."/>
            <person name="Barry K.W."/>
            <person name="Haridas S."/>
            <person name="Chen C."/>
            <person name="Bauer D."/>
            <person name="Andreopoulos W."/>
            <person name="Pangilinan J."/>
            <person name="LaButti K."/>
            <person name="Riley R."/>
            <person name="Lipzen A."/>
            <person name="Clum A."/>
            <person name="Drula E."/>
            <person name="Henrissat B."/>
            <person name="Kohler A."/>
            <person name="Grigoriev I.V."/>
            <person name="Martin F.M."/>
            <person name="Hacquard S."/>
        </authorList>
    </citation>
    <scope>NUCLEOTIDE SEQUENCE</scope>
    <source>
        <strain evidence="2">MPI-SDFR-AT-0073</strain>
    </source>
</reference>
<evidence type="ECO:0000313" key="3">
    <source>
        <dbReference type="Proteomes" id="UP000758603"/>
    </source>
</evidence>
<protein>
    <recommendedName>
        <fullName evidence="4">Eisosome protein 1</fullName>
    </recommendedName>
</protein>
<organism evidence="2 3">
    <name type="scientific">Truncatella angustata</name>
    <dbReference type="NCBI Taxonomy" id="152316"/>
    <lineage>
        <taxon>Eukaryota</taxon>
        <taxon>Fungi</taxon>
        <taxon>Dikarya</taxon>
        <taxon>Ascomycota</taxon>
        <taxon>Pezizomycotina</taxon>
        <taxon>Sordariomycetes</taxon>
        <taxon>Xylariomycetidae</taxon>
        <taxon>Amphisphaeriales</taxon>
        <taxon>Sporocadaceae</taxon>
        <taxon>Truncatella</taxon>
    </lineage>
</organism>
<dbReference type="GO" id="GO:0070941">
    <property type="term" value="P:eisosome assembly"/>
    <property type="evidence" value="ECO:0007669"/>
    <property type="project" value="TreeGrafter"/>
</dbReference>
<dbReference type="Pfam" id="PF12757">
    <property type="entry name" value="Eisosome1"/>
    <property type="match status" value="1"/>
</dbReference>
<evidence type="ECO:0000256" key="1">
    <source>
        <dbReference type="SAM" id="MobiDB-lite"/>
    </source>
</evidence>
<feature type="compositionally biased region" description="Basic and acidic residues" evidence="1">
    <location>
        <begin position="491"/>
        <end position="555"/>
    </location>
</feature>
<feature type="region of interest" description="Disordered" evidence="1">
    <location>
        <begin position="1"/>
        <end position="66"/>
    </location>
</feature>
<dbReference type="Proteomes" id="UP000758603">
    <property type="component" value="Unassembled WGS sequence"/>
</dbReference>
<dbReference type="PANTHER" id="PTHR28298:SF1">
    <property type="entry name" value="EISOSOME PROTEIN 1"/>
    <property type="match status" value="1"/>
</dbReference>
<proteinExistence type="predicted"/>
<keyword evidence="3" id="KW-1185">Reference proteome</keyword>
<dbReference type="OrthoDB" id="4070583at2759"/>
<feature type="compositionally biased region" description="Basic and acidic residues" evidence="1">
    <location>
        <begin position="760"/>
        <end position="782"/>
    </location>
</feature>
<feature type="compositionally biased region" description="Polar residues" evidence="1">
    <location>
        <begin position="273"/>
        <end position="287"/>
    </location>
</feature>
<feature type="region of interest" description="Disordered" evidence="1">
    <location>
        <begin position="121"/>
        <end position="140"/>
    </location>
</feature>
<dbReference type="InterPro" id="IPR024527">
    <property type="entry name" value="Eisosome1"/>
</dbReference>